<dbReference type="EMBL" id="BGPR01004092">
    <property type="protein sequence ID" value="GBM95812.1"/>
    <property type="molecule type" value="Genomic_DNA"/>
</dbReference>
<organism evidence="1 2">
    <name type="scientific">Araneus ventricosus</name>
    <name type="common">Orbweaver spider</name>
    <name type="synonym">Epeira ventricosa</name>
    <dbReference type="NCBI Taxonomy" id="182803"/>
    <lineage>
        <taxon>Eukaryota</taxon>
        <taxon>Metazoa</taxon>
        <taxon>Ecdysozoa</taxon>
        <taxon>Arthropoda</taxon>
        <taxon>Chelicerata</taxon>
        <taxon>Arachnida</taxon>
        <taxon>Araneae</taxon>
        <taxon>Araneomorphae</taxon>
        <taxon>Entelegynae</taxon>
        <taxon>Araneoidea</taxon>
        <taxon>Araneidae</taxon>
        <taxon>Araneus</taxon>
    </lineage>
</organism>
<gene>
    <name evidence="1" type="ORF">AVEN_165510_1</name>
</gene>
<accession>A0A4Y2K372</accession>
<proteinExistence type="predicted"/>
<dbReference type="AlphaFoldDB" id="A0A4Y2K372"/>
<name>A0A4Y2K372_ARAVE</name>
<evidence type="ECO:0000313" key="1">
    <source>
        <dbReference type="EMBL" id="GBM95812.1"/>
    </source>
</evidence>
<keyword evidence="2" id="KW-1185">Reference proteome</keyword>
<dbReference type="Proteomes" id="UP000499080">
    <property type="component" value="Unassembled WGS sequence"/>
</dbReference>
<sequence>MYQNIRVVLSHAYILRSFKTFKRLSRASKQVSSWGERGHPAVNKHPEGDDLELVLNPNVNCILRCEAVSFAEGTQPGVTFPCEPERGGGVREWRVTTYYRLPTEGCRLS</sequence>
<evidence type="ECO:0000313" key="2">
    <source>
        <dbReference type="Proteomes" id="UP000499080"/>
    </source>
</evidence>
<protein>
    <submittedName>
        <fullName evidence="1">Uncharacterized protein</fullName>
    </submittedName>
</protein>
<reference evidence="1 2" key="1">
    <citation type="journal article" date="2019" name="Sci. Rep.">
        <title>Orb-weaving spider Araneus ventricosus genome elucidates the spidroin gene catalogue.</title>
        <authorList>
            <person name="Kono N."/>
            <person name="Nakamura H."/>
            <person name="Ohtoshi R."/>
            <person name="Moran D.A.P."/>
            <person name="Shinohara A."/>
            <person name="Yoshida Y."/>
            <person name="Fujiwara M."/>
            <person name="Mori M."/>
            <person name="Tomita M."/>
            <person name="Arakawa K."/>
        </authorList>
    </citation>
    <scope>NUCLEOTIDE SEQUENCE [LARGE SCALE GENOMIC DNA]</scope>
</reference>
<comment type="caution">
    <text evidence="1">The sequence shown here is derived from an EMBL/GenBank/DDBJ whole genome shotgun (WGS) entry which is preliminary data.</text>
</comment>